<dbReference type="InterPro" id="IPR001048">
    <property type="entry name" value="Asp/Glu/Uridylate_kinase"/>
</dbReference>
<keyword evidence="3" id="KW-0418">Kinase</keyword>
<dbReference type="FunFam" id="3.40.1160.10:FF:000007">
    <property type="entry name" value="Carbamate kinase"/>
    <property type="match status" value="1"/>
</dbReference>
<reference evidence="5" key="1">
    <citation type="submission" date="2018-05" db="EMBL/GenBank/DDBJ databases">
        <authorList>
            <person name="Lanie J.A."/>
            <person name="Ng W.-L."/>
            <person name="Kazmierczak K.M."/>
            <person name="Andrzejewski T.M."/>
            <person name="Davidsen T.M."/>
            <person name="Wayne K.J."/>
            <person name="Tettelin H."/>
            <person name="Glass J.I."/>
            <person name="Rusch D."/>
            <person name="Podicherti R."/>
            <person name="Tsui H.-C.T."/>
            <person name="Winkler M.E."/>
        </authorList>
    </citation>
    <scope>NUCLEOTIDE SEQUENCE</scope>
</reference>
<evidence type="ECO:0000259" key="4">
    <source>
        <dbReference type="Pfam" id="PF00696"/>
    </source>
</evidence>
<dbReference type="PANTHER" id="PTHR30409:SF1">
    <property type="entry name" value="CARBAMATE KINASE-RELATED"/>
    <property type="match status" value="1"/>
</dbReference>
<dbReference type="GO" id="GO:0008804">
    <property type="term" value="F:carbamate kinase activity"/>
    <property type="evidence" value="ECO:0007669"/>
    <property type="project" value="InterPro"/>
</dbReference>
<dbReference type="NCBIfam" id="NF009007">
    <property type="entry name" value="PRK12352.1"/>
    <property type="match status" value="1"/>
</dbReference>
<organism evidence="5">
    <name type="scientific">marine metagenome</name>
    <dbReference type="NCBI Taxonomy" id="408172"/>
    <lineage>
        <taxon>unclassified sequences</taxon>
        <taxon>metagenomes</taxon>
        <taxon>ecological metagenomes</taxon>
    </lineage>
</organism>
<dbReference type="InterPro" id="IPR036393">
    <property type="entry name" value="AceGlu_kinase-like_sf"/>
</dbReference>
<evidence type="ECO:0000256" key="3">
    <source>
        <dbReference type="ARBA" id="ARBA00022777"/>
    </source>
</evidence>
<dbReference type="AlphaFoldDB" id="A0A381N933"/>
<feature type="domain" description="Aspartate/glutamate/uridylate kinase" evidence="4">
    <location>
        <begin position="2"/>
        <end position="290"/>
    </location>
</feature>
<proteinExistence type="inferred from homology"/>
<evidence type="ECO:0000256" key="2">
    <source>
        <dbReference type="ARBA" id="ARBA00022679"/>
    </source>
</evidence>
<evidence type="ECO:0000256" key="1">
    <source>
        <dbReference type="ARBA" id="ARBA00011066"/>
    </source>
</evidence>
<dbReference type="InterPro" id="IPR003964">
    <property type="entry name" value="Carb_kinase"/>
</dbReference>
<dbReference type="PRINTS" id="PR01469">
    <property type="entry name" value="CARBMTKINASE"/>
</dbReference>
<dbReference type="PANTHER" id="PTHR30409">
    <property type="entry name" value="CARBAMATE KINASE"/>
    <property type="match status" value="1"/>
</dbReference>
<dbReference type="PIRSF" id="PIRSF000723">
    <property type="entry name" value="Carbamate_kin"/>
    <property type="match status" value="1"/>
</dbReference>
<dbReference type="Pfam" id="PF00696">
    <property type="entry name" value="AA_kinase"/>
    <property type="match status" value="1"/>
</dbReference>
<protein>
    <recommendedName>
        <fullName evidence="4">Aspartate/glutamate/uridylate kinase domain-containing protein</fullName>
    </recommendedName>
</protein>
<dbReference type="CDD" id="cd04235">
    <property type="entry name" value="AAK_CK"/>
    <property type="match status" value="1"/>
</dbReference>
<dbReference type="EMBL" id="UINC01000208">
    <property type="protein sequence ID" value="SUZ51131.1"/>
    <property type="molecule type" value="Genomic_DNA"/>
</dbReference>
<evidence type="ECO:0000313" key="5">
    <source>
        <dbReference type="EMBL" id="SUZ51131.1"/>
    </source>
</evidence>
<dbReference type="SUPFAM" id="SSF53633">
    <property type="entry name" value="Carbamate kinase-like"/>
    <property type="match status" value="1"/>
</dbReference>
<name>A0A381N933_9ZZZZ</name>
<keyword evidence="2" id="KW-0808">Transferase</keyword>
<gene>
    <name evidence="5" type="ORF">METZ01_LOCUS3985</name>
</gene>
<sequence>MVALGGNALSPKGEAGTITQQFARTRESLDGIMHFVNLDYNICITHGNGPQVGDDLLRMDLTHEQVPPLPLGVCVAGTQGTIGYMIQQSLQNKLREEKMDREVVTLVTQVRVDETDPAIAKPTKFIGHTYSKEQAEYFAEQLDWTIAEQNPGEWRRVVPSPAPHYVMHGKSIKTLVDRGTVVLAAGGGGIPVYNDKDYKLEGLDAVIDKDLTAAMLGRVIRAQELWIITDIDYVYLRFKKVDQKAISTMTTAEAEKFLEQGEFGKGSMAPKIKAALYFLAHYGKKVVITSIPSIEQAIKGQAGTVIMKPEDLQS</sequence>
<comment type="similarity">
    <text evidence="1">Belongs to the carbamate kinase family.</text>
</comment>
<dbReference type="Gene3D" id="3.40.1160.10">
    <property type="entry name" value="Acetylglutamate kinase-like"/>
    <property type="match status" value="1"/>
</dbReference>
<dbReference type="GO" id="GO:0005829">
    <property type="term" value="C:cytosol"/>
    <property type="evidence" value="ECO:0007669"/>
    <property type="project" value="TreeGrafter"/>
</dbReference>
<dbReference type="GO" id="GO:0019546">
    <property type="term" value="P:L-arginine deiminase pathway"/>
    <property type="evidence" value="ECO:0007669"/>
    <property type="project" value="TreeGrafter"/>
</dbReference>
<accession>A0A381N933</accession>